<comment type="similarity">
    <text evidence="2 8">Belongs to the Mediator complex subunit 17 family.</text>
</comment>
<comment type="function">
    <text evidence="8">Component of the Mediator complex, a coactivator involved in the regulated transcription of nearly all RNA polymerase II-dependent genes. Mediator functions as a bridge to convey information from gene-specific regulatory proteins to the basal RNA polymerase II transcription machinery. Mediator is recruited to promoters by direct interactions with regulatory proteins and serves as a scaffold for the assembly of a functional preinitiation complex with RNA polymerase II and the general transcription factors.</text>
</comment>
<sequence length="627" mass="69644">MSQLDEEPAWKKLRLSLERPYKDDSGQRIPVLYDLAPDGTRVYEPKETPSARLEANLLRIFQERGHDFFDRRDGLLSDNTQKATNGQAEEEDASQDVESAPKIMTVEELYAMRSEIAPQLFIALGEMAQARDLLNGLLSGVSGSQSQGESNPSLLSATLVTKPPAISSVQAFNAQLSIGSKDEALRKAASLFKSASDSMERSRLRGELYWVDALKIRRANWSLTPAPVPPGSATGKGADKTSKDFLISYGLEGSSPFFRRRAIAKVPTLTDSSRELVFPLRQGTRLRISTTTTTDAETKTSSFSSPRPKNDLANPETSLKIAQTEIVDQEIFSLLVKEAGQLPTASARVSERIIAIDAAQGLELTFELVDTSVNIQSHQTEGNGEANMCELIYHVLHVFLLRRQKVSQREKGSELNRHTDSSMLLQPIIDSLQYRVFCDRVEAELRKAVKVLNAVGIPTSLSFTAVTESGPKLVSILSEESKKTVGGEAVIRVDNWRVMWFTFLSPSTLTAHLSQATLTISSLPQLCQLLMDEMERFLLQRICAIGQNLCQNLGGIWFIDLNRCVAKWEGCVLNFHISYGPDWSIQCSAFRMDATTGKQGHTERYTNGTVPLMTWIEEIIRQSSHRP</sequence>
<accession>A0A409W235</accession>
<comment type="caution">
    <text evidence="10">The sequence shown here is derived from an EMBL/GenBank/DDBJ whole genome shotgun (WGS) entry which is preliminary data.</text>
</comment>
<name>A0A409W235_9AGAR</name>
<protein>
    <recommendedName>
        <fullName evidence="3 8">Mediator of RNA polymerase II transcription subunit 17</fullName>
    </recommendedName>
    <alternativeName>
        <fullName evidence="7 8">Mediator complex subunit 17</fullName>
    </alternativeName>
</protein>
<evidence type="ECO:0000256" key="6">
    <source>
        <dbReference type="ARBA" id="ARBA00023242"/>
    </source>
</evidence>
<evidence type="ECO:0000256" key="4">
    <source>
        <dbReference type="ARBA" id="ARBA00023015"/>
    </source>
</evidence>
<keyword evidence="6 8" id="KW-0539">Nucleus</keyword>
<proteinExistence type="inferred from homology"/>
<gene>
    <name evidence="8" type="primary">MED17</name>
    <name evidence="10" type="ORF">CVT26_003701</name>
</gene>
<dbReference type="GO" id="GO:0006357">
    <property type="term" value="P:regulation of transcription by RNA polymerase II"/>
    <property type="evidence" value="ECO:0007669"/>
    <property type="project" value="InterPro"/>
</dbReference>
<dbReference type="GO" id="GO:0003712">
    <property type="term" value="F:transcription coregulator activity"/>
    <property type="evidence" value="ECO:0007669"/>
    <property type="project" value="InterPro"/>
</dbReference>
<keyword evidence="5 8" id="KW-0804">Transcription</keyword>
<comment type="subcellular location">
    <subcellularLocation>
        <location evidence="1 8">Nucleus</location>
    </subcellularLocation>
</comment>
<dbReference type="InterPro" id="IPR019313">
    <property type="entry name" value="Mediator_Med17"/>
</dbReference>
<organism evidence="10 11">
    <name type="scientific">Gymnopilus dilepis</name>
    <dbReference type="NCBI Taxonomy" id="231916"/>
    <lineage>
        <taxon>Eukaryota</taxon>
        <taxon>Fungi</taxon>
        <taxon>Dikarya</taxon>
        <taxon>Basidiomycota</taxon>
        <taxon>Agaricomycotina</taxon>
        <taxon>Agaricomycetes</taxon>
        <taxon>Agaricomycetidae</taxon>
        <taxon>Agaricales</taxon>
        <taxon>Agaricineae</taxon>
        <taxon>Hymenogastraceae</taxon>
        <taxon>Gymnopilus</taxon>
    </lineage>
</organism>
<evidence type="ECO:0000256" key="9">
    <source>
        <dbReference type="SAM" id="MobiDB-lite"/>
    </source>
</evidence>
<keyword evidence="11" id="KW-1185">Reference proteome</keyword>
<dbReference type="PANTHER" id="PTHR13114:SF7">
    <property type="entry name" value="MEDIATOR OF RNA POLYMERASE II TRANSCRIPTION SUBUNIT 17"/>
    <property type="match status" value="1"/>
</dbReference>
<evidence type="ECO:0000313" key="10">
    <source>
        <dbReference type="EMBL" id="PPQ72570.1"/>
    </source>
</evidence>
<dbReference type="AlphaFoldDB" id="A0A409W235"/>
<feature type="compositionally biased region" description="Low complexity" evidence="9">
    <location>
        <begin position="290"/>
        <end position="302"/>
    </location>
</feature>
<evidence type="ECO:0000256" key="5">
    <source>
        <dbReference type="ARBA" id="ARBA00023163"/>
    </source>
</evidence>
<dbReference type="STRING" id="231916.A0A409W235"/>
<feature type="compositionally biased region" description="Polar residues" evidence="9">
    <location>
        <begin position="77"/>
        <end position="87"/>
    </location>
</feature>
<evidence type="ECO:0000256" key="1">
    <source>
        <dbReference type="ARBA" id="ARBA00004123"/>
    </source>
</evidence>
<evidence type="ECO:0000256" key="3">
    <source>
        <dbReference type="ARBA" id="ARBA00019610"/>
    </source>
</evidence>
<feature type="region of interest" description="Disordered" evidence="9">
    <location>
        <begin position="290"/>
        <end position="312"/>
    </location>
</feature>
<dbReference type="InParanoid" id="A0A409W235"/>
<evidence type="ECO:0000256" key="8">
    <source>
        <dbReference type="RuleBase" id="RU364140"/>
    </source>
</evidence>
<dbReference type="Proteomes" id="UP000284706">
    <property type="component" value="Unassembled WGS sequence"/>
</dbReference>
<reference evidence="10 11" key="1">
    <citation type="journal article" date="2018" name="Evol. Lett.">
        <title>Horizontal gene cluster transfer increased hallucinogenic mushroom diversity.</title>
        <authorList>
            <person name="Reynolds H.T."/>
            <person name="Vijayakumar V."/>
            <person name="Gluck-Thaler E."/>
            <person name="Korotkin H.B."/>
            <person name="Matheny P.B."/>
            <person name="Slot J.C."/>
        </authorList>
    </citation>
    <scope>NUCLEOTIDE SEQUENCE [LARGE SCALE GENOMIC DNA]</scope>
    <source>
        <strain evidence="10 11">SRW20</strain>
    </source>
</reference>
<feature type="region of interest" description="Disordered" evidence="9">
    <location>
        <begin position="71"/>
        <end position="97"/>
    </location>
</feature>
<dbReference type="EMBL" id="NHYE01005450">
    <property type="protein sequence ID" value="PPQ72570.1"/>
    <property type="molecule type" value="Genomic_DNA"/>
</dbReference>
<dbReference type="GO" id="GO:0016592">
    <property type="term" value="C:mediator complex"/>
    <property type="evidence" value="ECO:0007669"/>
    <property type="project" value="InterPro"/>
</dbReference>
<comment type="subunit">
    <text evidence="8">Component of the Mediator complex.</text>
</comment>
<evidence type="ECO:0000313" key="11">
    <source>
        <dbReference type="Proteomes" id="UP000284706"/>
    </source>
</evidence>
<evidence type="ECO:0000256" key="2">
    <source>
        <dbReference type="ARBA" id="ARBA00005635"/>
    </source>
</evidence>
<dbReference type="Pfam" id="PF10156">
    <property type="entry name" value="Med17"/>
    <property type="match status" value="1"/>
</dbReference>
<keyword evidence="4 8" id="KW-0805">Transcription regulation</keyword>
<keyword evidence="8" id="KW-0010">Activator</keyword>
<dbReference type="PANTHER" id="PTHR13114">
    <property type="entry name" value="MEDIATOR OF RNA POLYMERASE II TRANSCRIPTION SUBUNIT 17"/>
    <property type="match status" value="1"/>
</dbReference>
<dbReference type="GO" id="GO:0070847">
    <property type="term" value="C:core mediator complex"/>
    <property type="evidence" value="ECO:0007669"/>
    <property type="project" value="TreeGrafter"/>
</dbReference>
<evidence type="ECO:0000256" key="7">
    <source>
        <dbReference type="ARBA" id="ARBA00032014"/>
    </source>
</evidence>
<dbReference type="OrthoDB" id="10251234at2759"/>